<keyword evidence="3 5" id="KW-0378">Hydrolase</keyword>
<dbReference type="GO" id="GO:0000287">
    <property type="term" value="F:magnesium ion binding"/>
    <property type="evidence" value="ECO:0007669"/>
    <property type="project" value="UniProtKB-UniRule"/>
</dbReference>
<proteinExistence type="inferred from homology"/>
<keyword evidence="2 5" id="KW-0540">Nuclease</keyword>
<evidence type="ECO:0000256" key="4">
    <source>
        <dbReference type="ARBA" id="ARBA00022839"/>
    </source>
</evidence>
<dbReference type="Gene3D" id="3.30.420.10">
    <property type="entry name" value="Ribonuclease H-like superfamily/Ribonuclease H"/>
    <property type="match status" value="1"/>
</dbReference>
<comment type="similarity">
    <text evidence="5">Belongs to the RNase T family.</text>
</comment>
<dbReference type="InterPro" id="IPR012337">
    <property type="entry name" value="RNaseH-like_sf"/>
</dbReference>
<evidence type="ECO:0000256" key="2">
    <source>
        <dbReference type="ARBA" id="ARBA00022722"/>
    </source>
</evidence>
<feature type="active site" description="Proton donor/acceptor" evidence="5">
    <location>
        <position position="177"/>
    </location>
</feature>
<dbReference type="EMBL" id="UHIA01000003">
    <property type="protein sequence ID" value="SUO91542.1"/>
    <property type="molecule type" value="Genomic_DNA"/>
</dbReference>
<sequence length="215" mass="23961">MTERKINRRFRGFLPVVVDVETGGFDRSKDALLEVAAVFVNFNAEGKLVPVDTLHYHVKPFAGANIDPESLKITGIDPFHPLRPALDEGKVANKLFGAIREYQKAQQCTRSILVGHNAQFDLGFINALAERTKYDRNPFHPFSALDTVSLGALAYGQTVLARIARQAGLEYDSSRAHGAKYDTELTAEIFCRIVNLWSEKYGELPFYEASDPDSP</sequence>
<keyword evidence="5" id="KW-0479">Metal-binding</keyword>
<dbReference type="InterPro" id="IPR005987">
    <property type="entry name" value="RNase_T"/>
</dbReference>
<dbReference type="PANTHER" id="PTHR30231:SF2">
    <property type="entry name" value="RIBONUCLEASE T"/>
    <property type="match status" value="1"/>
</dbReference>
<evidence type="ECO:0000313" key="7">
    <source>
        <dbReference type="EMBL" id="SUO91542.1"/>
    </source>
</evidence>
<feature type="site" description="Important for substrate binding and specificity" evidence="5">
    <location>
        <position position="142"/>
    </location>
</feature>
<organism evidence="7 8">
    <name type="scientific">Suttonella indologenes</name>
    <dbReference type="NCBI Taxonomy" id="13276"/>
    <lineage>
        <taxon>Bacteria</taxon>
        <taxon>Pseudomonadati</taxon>
        <taxon>Pseudomonadota</taxon>
        <taxon>Gammaproteobacteria</taxon>
        <taxon>Cardiobacteriales</taxon>
        <taxon>Cardiobacteriaceae</taxon>
        <taxon>Suttonella</taxon>
    </lineage>
</organism>
<dbReference type="GO" id="GO:0005829">
    <property type="term" value="C:cytosol"/>
    <property type="evidence" value="ECO:0007669"/>
    <property type="project" value="TreeGrafter"/>
</dbReference>
<feature type="binding site" evidence="5">
    <location>
        <position position="182"/>
    </location>
    <ligand>
        <name>Mg(2+)</name>
        <dbReference type="ChEBI" id="CHEBI:18420"/>
        <label>2</label>
        <note>catalytic</note>
    </ligand>
</feature>
<dbReference type="SMART" id="SM00479">
    <property type="entry name" value="EXOIII"/>
    <property type="match status" value="1"/>
</dbReference>
<accession>A0A380MJW1</accession>
<evidence type="ECO:0000256" key="1">
    <source>
        <dbReference type="ARBA" id="ARBA00022694"/>
    </source>
</evidence>
<feature type="binding site" evidence="5">
    <location>
        <position position="19"/>
    </location>
    <ligand>
        <name>Mg(2+)</name>
        <dbReference type="ChEBI" id="CHEBI:18420"/>
        <label>2</label>
        <note>catalytic</note>
    </ligand>
</feature>
<dbReference type="GO" id="GO:0003676">
    <property type="term" value="F:nucleic acid binding"/>
    <property type="evidence" value="ECO:0007669"/>
    <property type="project" value="InterPro"/>
</dbReference>
<name>A0A380MJW1_9GAMM</name>
<evidence type="ECO:0000256" key="3">
    <source>
        <dbReference type="ARBA" id="ARBA00022801"/>
    </source>
</evidence>
<feature type="domain" description="Exonuclease" evidence="6">
    <location>
        <begin position="14"/>
        <end position="199"/>
    </location>
</feature>
<gene>
    <name evidence="5 7" type="primary">rnt</name>
    <name evidence="7" type="ORF">NCTC10717_00204</name>
</gene>
<feature type="binding site" evidence="5">
    <location>
        <position position="21"/>
    </location>
    <ligand>
        <name>Mg(2+)</name>
        <dbReference type="ChEBI" id="CHEBI:18420"/>
        <label>2</label>
        <note>catalytic</note>
    </ligand>
</feature>
<evidence type="ECO:0000313" key="8">
    <source>
        <dbReference type="Proteomes" id="UP000254575"/>
    </source>
</evidence>
<keyword evidence="5" id="KW-0460">Magnesium</keyword>
<comment type="function">
    <text evidence="5">Trims short 3' overhangs of a variety of RNA species, leaving a one or two nucleotide 3' overhang. Responsible for the end-turnover of tRNA: specifically removes the terminal AMP residue from uncharged tRNA (tRNA-C-C-A). Also appears to be involved in tRNA biosynthesis.</text>
</comment>
<dbReference type="SUPFAM" id="SSF53098">
    <property type="entry name" value="Ribonuclease H-like"/>
    <property type="match status" value="1"/>
</dbReference>
<protein>
    <recommendedName>
        <fullName evidence="5">Ribonuclease T</fullName>
        <ecNumber evidence="5">3.1.13.-</ecNumber>
    </recommendedName>
    <alternativeName>
        <fullName evidence="5">Exoribonuclease T</fullName>
        <shortName evidence="5">RNase T</shortName>
    </alternativeName>
</protein>
<dbReference type="GO" id="GO:0045004">
    <property type="term" value="P:DNA replication proofreading"/>
    <property type="evidence" value="ECO:0007669"/>
    <property type="project" value="TreeGrafter"/>
</dbReference>
<dbReference type="InterPro" id="IPR013520">
    <property type="entry name" value="Ribonucl_H"/>
</dbReference>
<comment type="caution">
    <text evidence="5">Lacks conserved residue(s) required for the propagation of feature annotation.</text>
</comment>
<comment type="subunit">
    <text evidence="5">Homodimer.</text>
</comment>
<dbReference type="GO" id="GO:0016896">
    <property type="term" value="F:RNA exonuclease activity, producing 5'-phosphomonoesters"/>
    <property type="evidence" value="ECO:0007669"/>
    <property type="project" value="UniProtKB-UniRule"/>
</dbReference>
<dbReference type="HAMAP" id="MF_00157">
    <property type="entry name" value="RNase_T"/>
    <property type="match status" value="1"/>
</dbReference>
<feature type="site" description="Important for substrate binding and specificity" evidence="5">
    <location>
        <position position="120"/>
    </location>
</feature>
<reference evidence="7 8" key="1">
    <citation type="submission" date="2018-06" db="EMBL/GenBank/DDBJ databases">
        <authorList>
            <consortium name="Pathogen Informatics"/>
            <person name="Doyle S."/>
        </authorList>
    </citation>
    <scope>NUCLEOTIDE SEQUENCE [LARGE SCALE GENOMIC DNA]</scope>
    <source>
        <strain evidence="7 8">NCTC10717</strain>
    </source>
</reference>
<dbReference type="NCBIfam" id="TIGR01298">
    <property type="entry name" value="RNaseT"/>
    <property type="match status" value="1"/>
</dbReference>
<dbReference type="AlphaFoldDB" id="A0A380MJW1"/>
<comment type="cofactor">
    <cofactor evidence="5">
        <name>Mg(2+)</name>
        <dbReference type="ChEBI" id="CHEBI:18420"/>
    </cofactor>
    <text evidence="5">Binds two Mg(2+) per subunit. The active form of the enzyme binds two Mg(2+) ions in its active site. The first Mg(2+) forms only one salt bridge with the protein.</text>
</comment>
<dbReference type="GO" id="GO:0008408">
    <property type="term" value="F:3'-5' exonuclease activity"/>
    <property type="evidence" value="ECO:0007669"/>
    <property type="project" value="TreeGrafter"/>
</dbReference>
<dbReference type="GO" id="GO:0008033">
    <property type="term" value="P:tRNA processing"/>
    <property type="evidence" value="ECO:0007669"/>
    <property type="project" value="UniProtKB-KW"/>
</dbReference>
<dbReference type="Pfam" id="PF00929">
    <property type="entry name" value="RNase_T"/>
    <property type="match status" value="1"/>
</dbReference>
<feature type="binding site" evidence="5">
    <location>
        <position position="177"/>
    </location>
    <ligand>
        <name>Mg(2+)</name>
        <dbReference type="ChEBI" id="CHEBI:18420"/>
        <label>2</label>
        <note>catalytic</note>
    </ligand>
</feature>
<dbReference type="RefSeq" id="WP_115217524.1">
    <property type="nucleotide sequence ID" value="NZ_UHIA01000003.1"/>
</dbReference>
<dbReference type="InterPro" id="IPR036397">
    <property type="entry name" value="RNaseH_sf"/>
</dbReference>
<dbReference type="OrthoDB" id="9778264at2"/>
<keyword evidence="1 5" id="KW-0819">tRNA processing</keyword>
<dbReference type="Proteomes" id="UP000254575">
    <property type="component" value="Unassembled WGS sequence"/>
</dbReference>
<keyword evidence="8" id="KW-1185">Reference proteome</keyword>
<keyword evidence="4 5" id="KW-0269">Exonuclease</keyword>
<evidence type="ECO:0000259" key="6">
    <source>
        <dbReference type="SMART" id="SM00479"/>
    </source>
</evidence>
<evidence type="ECO:0000256" key="5">
    <source>
        <dbReference type="HAMAP-Rule" id="MF_00157"/>
    </source>
</evidence>
<feature type="site" description="Important for substrate binding and specificity" evidence="5">
    <location>
        <position position="25"/>
    </location>
</feature>
<feature type="binding site" evidence="5">
    <location>
        <position position="19"/>
    </location>
    <ligand>
        <name>Mg(2+)</name>
        <dbReference type="ChEBI" id="CHEBI:18420"/>
        <label>1</label>
        <note>catalytic</note>
    </ligand>
</feature>
<dbReference type="PANTHER" id="PTHR30231">
    <property type="entry name" value="DNA POLYMERASE III SUBUNIT EPSILON"/>
    <property type="match status" value="1"/>
</dbReference>
<dbReference type="EC" id="3.1.13.-" evidence="5"/>